<name>A0A328C8F8_9DELT</name>
<dbReference type="Proteomes" id="UP000249169">
    <property type="component" value="Unassembled WGS sequence"/>
</dbReference>
<dbReference type="AlphaFoldDB" id="A0A328C8F8"/>
<protein>
    <submittedName>
        <fullName evidence="1">Uncharacterized protein</fullName>
    </submittedName>
</protein>
<keyword evidence="2" id="KW-1185">Reference proteome</keyword>
<sequence length="248" mass="26084">MADYNPYVLSPFVSGRANAIVVVGYTGCTPGVLPSINSCEVSYFNQSGNLTLSALGTLTGEYLTGELSDLVMDVPDSEGETSWCIDAFDFDLGVVSNVPASGECRADADCNGSACFDPEEARRFAMCPPQSCNSELTFCLNDESCGAGGVCQRAPMHECACSADMPICQPRCVEDMDCEAGEACGDDGHCGPIPCQGLGANPDCPAHYACTIDNICERTTCMIDVDCEGGRCVEGRCYEGFGACASQF</sequence>
<proteinExistence type="predicted"/>
<evidence type="ECO:0000313" key="2">
    <source>
        <dbReference type="Proteomes" id="UP000249169"/>
    </source>
</evidence>
<gene>
    <name evidence="1" type="ORF">DL240_14650</name>
</gene>
<evidence type="ECO:0000313" key="1">
    <source>
        <dbReference type="EMBL" id="RAL20913.1"/>
    </source>
</evidence>
<accession>A0A328C8F8</accession>
<dbReference type="EMBL" id="QHKO01000007">
    <property type="protein sequence ID" value="RAL20913.1"/>
    <property type="molecule type" value="Genomic_DNA"/>
</dbReference>
<reference evidence="1 2" key="1">
    <citation type="submission" date="2018-05" db="EMBL/GenBank/DDBJ databases">
        <title>Lujinxingia marina gen. nov. sp. nov., a new facultative anaerobic member of the class Deltaproteobacteria, and proposal of Lujinxingaceae fam. nov.</title>
        <authorList>
            <person name="Li C.-M."/>
        </authorList>
    </citation>
    <scope>NUCLEOTIDE SEQUENCE [LARGE SCALE GENOMIC DNA]</scope>
    <source>
        <strain evidence="1 2">B210</strain>
    </source>
</reference>
<comment type="caution">
    <text evidence="1">The sequence shown here is derived from an EMBL/GenBank/DDBJ whole genome shotgun (WGS) entry which is preliminary data.</text>
</comment>
<organism evidence="1 2">
    <name type="scientific">Lujinxingia litoralis</name>
    <dbReference type="NCBI Taxonomy" id="2211119"/>
    <lineage>
        <taxon>Bacteria</taxon>
        <taxon>Deltaproteobacteria</taxon>
        <taxon>Bradymonadales</taxon>
        <taxon>Lujinxingiaceae</taxon>
        <taxon>Lujinxingia</taxon>
    </lineage>
</organism>